<sequence>MNELKHLAIVMDGNRRWAKAKGFLAKLGYSQGVKTLQKIMKVCIEENISNLSLFAFSTENWKRPQDEIDFIFELLNRCLDEALEQFPKNNIKLRAIGDLSRIDKDLREKIFLVEKETRACNLLCVNLAISYGARDEIIRAVKRTLEKGLELNEQNLSQNLDLPLDVDLMLRVGNAKRLSNFLLWQCSYAEIYFSETLFPSLTKREFKKIIKDFRKRERTFGR</sequence>
<comment type="caution">
    <text evidence="2">Lacks conserved residue(s) required for the propagation of feature annotation.</text>
</comment>
<feature type="binding site" evidence="2">
    <location>
        <position position="61"/>
    </location>
    <ligand>
        <name>substrate</name>
    </ligand>
</feature>
<dbReference type="Proteomes" id="UP000192902">
    <property type="component" value="Chromosome"/>
</dbReference>
<dbReference type="PANTHER" id="PTHR10291">
    <property type="entry name" value="DEHYDRODOLICHYL DIPHOSPHATE SYNTHASE FAMILY MEMBER"/>
    <property type="match status" value="1"/>
</dbReference>
<dbReference type="GO" id="GO:0016094">
    <property type="term" value="P:polyprenol biosynthetic process"/>
    <property type="evidence" value="ECO:0007669"/>
    <property type="project" value="TreeGrafter"/>
</dbReference>
<dbReference type="AlphaFoldDB" id="A0A1W6BWI3"/>
<dbReference type="OrthoDB" id="4191603at2"/>
<proteinExistence type="inferred from homology"/>
<gene>
    <name evidence="3" type="primary">ispU</name>
    <name evidence="3" type="ORF">CCUN_0817</name>
</gene>
<feature type="binding site" evidence="2">
    <location>
        <position position="190"/>
    </location>
    <ligand>
        <name>Mg(2+)</name>
        <dbReference type="ChEBI" id="CHEBI:18420"/>
    </ligand>
</feature>
<dbReference type="InterPro" id="IPR018520">
    <property type="entry name" value="UPP_synth-like_CS"/>
</dbReference>
<dbReference type="RefSeq" id="WP_027306114.1">
    <property type="nucleotide sequence ID" value="NZ_CP020867.1"/>
</dbReference>
<organism evidence="3 4">
    <name type="scientific">Campylobacter cuniculorum DSM 23162 = LMG 24588</name>
    <dbReference type="NCBI Taxonomy" id="1121267"/>
    <lineage>
        <taxon>Bacteria</taxon>
        <taxon>Pseudomonadati</taxon>
        <taxon>Campylobacterota</taxon>
        <taxon>Epsilonproteobacteria</taxon>
        <taxon>Campylobacterales</taxon>
        <taxon>Campylobacteraceae</taxon>
        <taxon>Campylobacter</taxon>
    </lineage>
</organism>
<dbReference type="EMBL" id="CP020867">
    <property type="protein sequence ID" value="ARJ56434.1"/>
    <property type="molecule type" value="Genomic_DNA"/>
</dbReference>
<dbReference type="PROSITE" id="PS01066">
    <property type="entry name" value="UPP_SYNTHASE"/>
    <property type="match status" value="1"/>
</dbReference>
<feature type="binding site" evidence="2">
    <location>
        <begin position="57"/>
        <end position="59"/>
    </location>
    <ligand>
        <name>substrate</name>
    </ligand>
</feature>
<dbReference type="HAMAP" id="MF_01139">
    <property type="entry name" value="ISPT"/>
    <property type="match status" value="1"/>
</dbReference>
<dbReference type="EC" id="2.5.1.-" evidence="2"/>
<dbReference type="KEGG" id="ccun:CCUN_0817"/>
<dbReference type="SUPFAM" id="SSF64005">
    <property type="entry name" value="Undecaprenyl diphosphate synthase"/>
    <property type="match status" value="1"/>
</dbReference>
<keyword evidence="2" id="KW-0460">Magnesium</keyword>
<dbReference type="GO" id="GO:0005829">
    <property type="term" value="C:cytosol"/>
    <property type="evidence" value="ECO:0007669"/>
    <property type="project" value="TreeGrafter"/>
</dbReference>
<feature type="binding site" evidence="2">
    <location>
        <position position="17"/>
    </location>
    <ligand>
        <name>substrate</name>
    </ligand>
</feature>
<accession>A0A1W6BWI3</accession>
<dbReference type="CDD" id="cd00475">
    <property type="entry name" value="Cis_IPPS"/>
    <property type="match status" value="1"/>
</dbReference>
<reference evidence="3 4" key="1">
    <citation type="submission" date="2017-04" db="EMBL/GenBank/DDBJ databases">
        <title>Complete genome sequence of the Campylobacter cuniculorum type strain LMG24588.</title>
        <authorList>
            <person name="Miller W.G."/>
            <person name="Yee E."/>
            <person name="Revez J."/>
            <person name="Bono J.L."/>
            <person name="Rossi M."/>
        </authorList>
    </citation>
    <scope>NUCLEOTIDE SEQUENCE [LARGE SCALE GENOMIC DNA]</scope>
    <source>
        <strain evidence="3 4">LMG 24588</strain>
    </source>
</reference>
<protein>
    <recommendedName>
        <fullName evidence="2">Isoprenyl transferase</fullName>
        <ecNumber evidence="2">2.5.1.-</ecNumber>
    </recommendedName>
</protein>
<dbReference type="STRING" id="1121267.CCUN_0817"/>
<evidence type="ECO:0000256" key="1">
    <source>
        <dbReference type="ARBA" id="ARBA00022679"/>
    </source>
</evidence>
<feature type="binding site" evidence="2">
    <location>
        <position position="63"/>
    </location>
    <ligand>
        <name>substrate</name>
    </ligand>
</feature>
<comment type="cofactor">
    <cofactor evidence="2">
        <name>Mg(2+)</name>
        <dbReference type="ChEBI" id="CHEBI:18420"/>
    </cofactor>
    <text evidence="2">Binds 2 magnesium ions per subunit.</text>
</comment>
<keyword evidence="1 2" id="KW-0808">Transferase</keyword>
<comment type="subunit">
    <text evidence="2">Homodimer.</text>
</comment>
<dbReference type="PANTHER" id="PTHR10291:SF0">
    <property type="entry name" value="DEHYDRODOLICHYL DIPHOSPHATE SYNTHASE 2"/>
    <property type="match status" value="1"/>
</dbReference>
<feature type="binding site" evidence="2">
    <location>
        <begin position="177"/>
        <end position="179"/>
    </location>
    <ligand>
        <name>substrate</name>
    </ligand>
</feature>
<evidence type="ECO:0000313" key="3">
    <source>
        <dbReference type="EMBL" id="ARJ56434.1"/>
    </source>
</evidence>
<dbReference type="Pfam" id="PF01255">
    <property type="entry name" value="Prenyltransf"/>
    <property type="match status" value="1"/>
</dbReference>
<comment type="function">
    <text evidence="2">Catalyzes the condensation of isopentenyl diphosphate (IPP) with allylic pyrophosphates generating different type of terpenoids.</text>
</comment>
<name>A0A1W6BWI3_9BACT</name>
<dbReference type="InterPro" id="IPR036424">
    <property type="entry name" value="UPP_synth-like_sf"/>
</dbReference>
<feature type="binding site" evidence="2">
    <location>
        <begin position="13"/>
        <end position="16"/>
    </location>
    <ligand>
        <name>substrate</name>
    </ligand>
</feature>
<dbReference type="NCBIfam" id="TIGR00055">
    <property type="entry name" value="uppS"/>
    <property type="match status" value="1"/>
</dbReference>
<dbReference type="GO" id="GO:0000287">
    <property type="term" value="F:magnesium ion binding"/>
    <property type="evidence" value="ECO:0007669"/>
    <property type="project" value="UniProtKB-UniRule"/>
</dbReference>
<dbReference type="GO" id="GO:0008834">
    <property type="term" value="F:ditrans,polycis-undecaprenyl-diphosphate synthase [(2E,6E)-farnesyl-diphosphate specific] activity"/>
    <property type="evidence" value="ECO:0007669"/>
    <property type="project" value="TreeGrafter"/>
</dbReference>
<feature type="active site" description="Proton acceptor" evidence="2">
    <location>
        <position position="60"/>
    </location>
</feature>
<dbReference type="Gene3D" id="3.40.1180.10">
    <property type="entry name" value="Decaprenyl diphosphate synthase-like"/>
    <property type="match status" value="1"/>
</dbReference>
<feature type="binding site" evidence="2">
    <location>
        <position position="171"/>
    </location>
    <ligand>
        <name>substrate</name>
    </ligand>
</feature>
<keyword evidence="2" id="KW-0479">Metal-binding</keyword>
<comment type="similarity">
    <text evidence="2">Belongs to the UPP synthase family.</text>
</comment>
<dbReference type="eggNOG" id="COG0020">
    <property type="taxonomic scope" value="Bacteria"/>
</dbReference>
<evidence type="ECO:0000313" key="4">
    <source>
        <dbReference type="Proteomes" id="UP000192902"/>
    </source>
</evidence>
<feature type="active site" evidence="2">
    <location>
        <position position="12"/>
    </location>
</feature>
<evidence type="ECO:0000256" key="2">
    <source>
        <dbReference type="HAMAP-Rule" id="MF_01139"/>
    </source>
</evidence>
<dbReference type="InterPro" id="IPR001441">
    <property type="entry name" value="UPP_synth-like"/>
</dbReference>
<feature type="binding site" evidence="2">
    <location>
        <position position="12"/>
    </location>
    <ligand>
        <name>Mg(2+)</name>
        <dbReference type="ChEBI" id="CHEBI:18420"/>
    </ligand>
</feature>